<dbReference type="AlphaFoldDB" id="U5DAX7"/>
<organism evidence="1 2">
    <name type="scientific">Amborella trichopoda</name>
    <dbReference type="NCBI Taxonomy" id="13333"/>
    <lineage>
        <taxon>Eukaryota</taxon>
        <taxon>Viridiplantae</taxon>
        <taxon>Streptophyta</taxon>
        <taxon>Embryophyta</taxon>
        <taxon>Tracheophyta</taxon>
        <taxon>Spermatophyta</taxon>
        <taxon>Magnoliopsida</taxon>
        <taxon>Amborellales</taxon>
        <taxon>Amborellaceae</taxon>
        <taxon>Amborella</taxon>
    </lineage>
</organism>
<dbReference type="KEGG" id="atr:18448068"/>
<accession>U5DAX7</accession>
<dbReference type="OrthoDB" id="610799at2759"/>
<reference evidence="2" key="1">
    <citation type="journal article" date="2013" name="Science">
        <title>The Amborella genome and the evolution of flowering plants.</title>
        <authorList>
            <consortium name="Amborella Genome Project"/>
        </authorList>
    </citation>
    <scope>NUCLEOTIDE SEQUENCE [LARGE SCALE GENOMIC DNA]</scope>
</reference>
<gene>
    <name evidence="1" type="ORF">AMTR_s00062p00178830</name>
</gene>
<dbReference type="PANTHER" id="PTHR33647:SF5">
    <property type="entry name" value="OS01G0793900 PROTEIN"/>
    <property type="match status" value="1"/>
</dbReference>
<dbReference type="Gramene" id="ERN19674">
    <property type="protein sequence ID" value="ERN19674"/>
    <property type="gene ID" value="AMTR_s00062p00178830"/>
</dbReference>
<evidence type="ECO:0000313" key="2">
    <source>
        <dbReference type="Proteomes" id="UP000017836"/>
    </source>
</evidence>
<dbReference type="HOGENOM" id="CLU_108231_2_0_1"/>
<sequence>MGNCVRKSSSWEGWEDEEWGCDEAEKLVLKPKVEREEEVLSKKKNGGDSKEVKIRISKKQLEELLGKMELHGMSVDQMIEQLMNTNGHKHRGWRPVLQSIPECESWNVGMREKDNCEVADF</sequence>
<protein>
    <submittedName>
        <fullName evidence="1">Uncharacterized protein</fullName>
    </submittedName>
</protein>
<dbReference type="EMBL" id="KI392068">
    <property type="protein sequence ID" value="ERN19674.1"/>
    <property type="molecule type" value="Genomic_DNA"/>
</dbReference>
<dbReference type="Proteomes" id="UP000017836">
    <property type="component" value="Unassembled WGS sequence"/>
</dbReference>
<dbReference type="PANTHER" id="PTHR33647">
    <property type="entry name" value="OS01G0793900 PROTEIN"/>
    <property type="match status" value="1"/>
</dbReference>
<keyword evidence="2" id="KW-1185">Reference proteome</keyword>
<proteinExistence type="predicted"/>
<dbReference type="OMA" id="CCTHESA"/>
<name>U5DAX7_AMBTC</name>
<dbReference type="eggNOG" id="ENOG502S3Z3">
    <property type="taxonomic scope" value="Eukaryota"/>
</dbReference>
<evidence type="ECO:0000313" key="1">
    <source>
        <dbReference type="EMBL" id="ERN19674.1"/>
    </source>
</evidence>